<comment type="subcellular location">
    <subcellularLocation>
        <location evidence="1">Cell membrane</location>
        <topology evidence="1">Multi-pass membrane protein</topology>
    </subcellularLocation>
</comment>
<keyword evidence="2" id="KW-1003">Cell membrane</keyword>
<reference evidence="7 8" key="1">
    <citation type="submission" date="2019-10" db="EMBL/GenBank/DDBJ databases">
        <title>Extracellular Electron Transfer in a Candidatus Methanoperedens spp. Enrichment Culture.</title>
        <authorList>
            <person name="Berger S."/>
            <person name="Rangel Shaw D."/>
            <person name="Berben T."/>
            <person name="In 'T Zandt M."/>
            <person name="Frank J."/>
            <person name="Reimann J."/>
            <person name="Jetten M.S.M."/>
            <person name="Welte C.U."/>
        </authorList>
    </citation>
    <scope>NUCLEOTIDE SEQUENCE [LARGE SCALE GENOMIC DNA]</scope>
    <source>
        <strain evidence="7">SB12</strain>
    </source>
</reference>
<name>A0A833H2Z1_9LEPT</name>
<feature type="transmembrane region" description="Helical" evidence="6">
    <location>
        <begin position="124"/>
        <end position="145"/>
    </location>
</feature>
<evidence type="ECO:0000256" key="6">
    <source>
        <dbReference type="SAM" id="Phobius"/>
    </source>
</evidence>
<feature type="transmembrane region" description="Helical" evidence="6">
    <location>
        <begin position="224"/>
        <end position="245"/>
    </location>
</feature>
<feature type="transmembrane region" description="Helical" evidence="6">
    <location>
        <begin position="257"/>
        <end position="280"/>
    </location>
</feature>
<feature type="transmembrane region" description="Helical" evidence="6">
    <location>
        <begin position="12"/>
        <end position="36"/>
    </location>
</feature>
<organism evidence="7 8">
    <name type="scientific">Leptonema illini</name>
    <dbReference type="NCBI Taxonomy" id="183"/>
    <lineage>
        <taxon>Bacteria</taxon>
        <taxon>Pseudomonadati</taxon>
        <taxon>Spirochaetota</taxon>
        <taxon>Spirochaetia</taxon>
        <taxon>Leptospirales</taxon>
        <taxon>Leptospiraceae</taxon>
        <taxon>Leptonema</taxon>
    </lineage>
</organism>
<evidence type="ECO:0000256" key="2">
    <source>
        <dbReference type="ARBA" id="ARBA00022475"/>
    </source>
</evidence>
<evidence type="ECO:0000256" key="1">
    <source>
        <dbReference type="ARBA" id="ARBA00004651"/>
    </source>
</evidence>
<protein>
    <submittedName>
        <fullName evidence="7">Oligosaccharide flippase family protein</fullName>
    </submittedName>
</protein>
<dbReference type="GO" id="GO:0005886">
    <property type="term" value="C:plasma membrane"/>
    <property type="evidence" value="ECO:0007669"/>
    <property type="project" value="UniProtKB-SubCell"/>
</dbReference>
<dbReference type="PANTHER" id="PTHR30250">
    <property type="entry name" value="PST FAMILY PREDICTED COLANIC ACID TRANSPORTER"/>
    <property type="match status" value="1"/>
</dbReference>
<keyword evidence="5 6" id="KW-0472">Membrane</keyword>
<evidence type="ECO:0000313" key="8">
    <source>
        <dbReference type="Proteomes" id="UP000460298"/>
    </source>
</evidence>
<dbReference type="EMBL" id="WBUI01000005">
    <property type="protein sequence ID" value="KAB2933652.1"/>
    <property type="molecule type" value="Genomic_DNA"/>
</dbReference>
<feature type="transmembrane region" description="Helical" evidence="6">
    <location>
        <begin position="185"/>
        <end position="204"/>
    </location>
</feature>
<feature type="transmembrane region" description="Helical" evidence="6">
    <location>
        <begin position="157"/>
        <end position="179"/>
    </location>
</feature>
<dbReference type="InterPro" id="IPR002797">
    <property type="entry name" value="Polysacc_synth"/>
</dbReference>
<dbReference type="InterPro" id="IPR050833">
    <property type="entry name" value="Poly_Biosynth_Transport"/>
</dbReference>
<comment type="caution">
    <text evidence="7">The sequence shown here is derived from an EMBL/GenBank/DDBJ whole genome shotgun (WGS) entry which is preliminary data.</text>
</comment>
<feature type="transmembrane region" description="Helical" evidence="6">
    <location>
        <begin position="301"/>
        <end position="326"/>
    </location>
</feature>
<keyword evidence="4 6" id="KW-1133">Transmembrane helix</keyword>
<evidence type="ECO:0000256" key="5">
    <source>
        <dbReference type="ARBA" id="ARBA00023136"/>
    </source>
</evidence>
<gene>
    <name evidence="7" type="ORF">F9K24_07360</name>
</gene>
<proteinExistence type="predicted"/>
<feature type="transmembrane region" description="Helical" evidence="6">
    <location>
        <begin position="338"/>
        <end position="355"/>
    </location>
</feature>
<evidence type="ECO:0000256" key="3">
    <source>
        <dbReference type="ARBA" id="ARBA00022692"/>
    </source>
</evidence>
<evidence type="ECO:0000256" key="4">
    <source>
        <dbReference type="ARBA" id="ARBA00022989"/>
    </source>
</evidence>
<dbReference type="Pfam" id="PF01943">
    <property type="entry name" value="Polysacc_synt"/>
    <property type="match status" value="1"/>
</dbReference>
<feature type="transmembrane region" description="Helical" evidence="6">
    <location>
        <begin position="399"/>
        <end position="418"/>
    </location>
</feature>
<feature type="transmembrane region" description="Helical" evidence="6">
    <location>
        <begin position="48"/>
        <end position="70"/>
    </location>
</feature>
<dbReference type="Proteomes" id="UP000460298">
    <property type="component" value="Unassembled WGS sequence"/>
</dbReference>
<accession>A0A833H2Z1</accession>
<dbReference type="PANTHER" id="PTHR30250:SF11">
    <property type="entry name" value="O-ANTIGEN TRANSPORTER-RELATED"/>
    <property type="match status" value="1"/>
</dbReference>
<keyword evidence="3 6" id="KW-0812">Transmembrane</keyword>
<evidence type="ECO:0000313" key="7">
    <source>
        <dbReference type="EMBL" id="KAB2933652.1"/>
    </source>
</evidence>
<feature type="transmembrane region" description="Helical" evidence="6">
    <location>
        <begin position="90"/>
        <end position="112"/>
    </location>
</feature>
<sequence length="430" mass="47851">MLFKKITKSITGGGLLSSAAIYGLANAVSGAVPFLLMPVFTRVLSPEAYAYITLFTVFNAIAAVLIGLSLQSAVSRFFFMYSREEMGQHVASFAILVLWNATFYMIVWIIVFPLGLRFSGFPVSWLWTTIIIGLSQTLIQFRLVLWQVSDAPLQFGIFQVVSSAGLMALSVLFVVNFSLGWQGRILAQVLISTIMAIVVLFSLLRRGWLSRQWSLRHMRAGWKFSWPLIPHSLGGIAITLSDRIFVASFVGLSEAGVYAVAVQFGMAFDMMLVSFNQAWLPWLFKRLNADDLISKRGIVGFTYLLFAGILLTAWLFALILPLFLSFLVGSKFSEAKQYLLPVLLGAAFRGLYYLVSGYVYYSGKTLALTKATVFAGITSVTLCFYGTKWAGAYGAASSYLVSNFVFFIVVWWASARVFPMPWRSPSFRFS</sequence>
<dbReference type="AlphaFoldDB" id="A0A833H2Z1"/>